<name>A0A1Q2KYP1_9BACL</name>
<sequence length="77" mass="8595">MEEHQMALQVQSARFTENGVTYVLELGRRARKRHTLLCSAQLSSDGDGLYSERGSQKAQTLGLSDRVTAIQHECCVK</sequence>
<dbReference type="EMBL" id="CP019640">
    <property type="protein sequence ID" value="AQQ53309.1"/>
    <property type="molecule type" value="Genomic_DNA"/>
</dbReference>
<gene>
    <name evidence="1" type="ORF">B0X71_09615</name>
</gene>
<organism evidence="1 2">
    <name type="scientific">Planococcus lenghuensis</name>
    <dbReference type="NCBI Taxonomy" id="2213202"/>
    <lineage>
        <taxon>Bacteria</taxon>
        <taxon>Bacillati</taxon>
        <taxon>Bacillota</taxon>
        <taxon>Bacilli</taxon>
        <taxon>Bacillales</taxon>
        <taxon>Caryophanaceae</taxon>
        <taxon>Planococcus</taxon>
    </lineage>
</organism>
<protein>
    <submittedName>
        <fullName evidence="1">Uncharacterized protein</fullName>
    </submittedName>
</protein>
<accession>A0A1Q2KYP1</accession>
<evidence type="ECO:0000313" key="1">
    <source>
        <dbReference type="EMBL" id="AQQ53309.1"/>
    </source>
</evidence>
<reference evidence="1 2" key="1">
    <citation type="submission" date="2017-02" db="EMBL/GenBank/DDBJ databases">
        <title>The complete genomic sequence of a novel cold adapted crude oil-degrading bacterium Planococcus qaidamina Y42.</title>
        <authorList>
            <person name="Yang R."/>
        </authorList>
    </citation>
    <scope>NUCLEOTIDE SEQUENCE [LARGE SCALE GENOMIC DNA]</scope>
    <source>
        <strain evidence="1 2">Y42</strain>
    </source>
</reference>
<dbReference type="RefSeq" id="WP_077589198.1">
    <property type="nucleotide sequence ID" value="NZ_CP019640.1"/>
</dbReference>
<dbReference type="AlphaFoldDB" id="A0A1Q2KYP1"/>
<dbReference type="Proteomes" id="UP000188184">
    <property type="component" value="Chromosome"/>
</dbReference>
<evidence type="ECO:0000313" key="2">
    <source>
        <dbReference type="Proteomes" id="UP000188184"/>
    </source>
</evidence>
<proteinExistence type="predicted"/>
<dbReference type="KEGG" id="pmar:B0X71_09615"/>
<keyword evidence="2" id="KW-1185">Reference proteome</keyword>